<evidence type="ECO:0000313" key="10">
    <source>
        <dbReference type="EMBL" id="KAK7030765.1"/>
    </source>
</evidence>
<dbReference type="EC" id="1.11.1.-" evidence="8"/>
<keyword evidence="7" id="KW-0408">Iron</keyword>
<keyword evidence="11" id="KW-1185">Reference proteome</keyword>
<dbReference type="Gene3D" id="1.10.420.10">
    <property type="entry name" value="Peroxidase, domain 2"/>
    <property type="match status" value="1"/>
</dbReference>
<evidence type="ECO:0000256" key="4">
    <source>
        <dbReference type="ARBA" id="ARBA00022617"/>
    </source>
</evidence>
<evidence type="ECO:0000256" key="1">
    <source>
        <dbReference type="ARBA" id="ARBA00003917"/>
    </source>
</evidence>
<dbReference type="Gene3D" id="1.10.520.10">
    <property type="match status" value="1"/>
</dbReference>
<dbReference type="Proteomes" id="UP001362999">
    <property type="component" value="Unassembled WGS sequence"/>
</dbReference>
<dbReference type="GO" id="GO:0000302">
    <property type="term" value="P:response to reactive oxygen species"/>
    <property type="evidence" value="ECO:0007669"/>
    <property type="project" value="TreeGrafter"/>
</dbReference>
<reference evidence="10 11" key="1">
    <citation type="journal article" date="2024" name="J Genomics">
        <title>Draft genome sequencing and assembly of Favolaschia claudopus CIRM-BRFM 2984 isolated from oak limbs.</title>
        <authorList>
            <person name="Navarro D."/>
            <person name="Drula E."/>
            <person name="Chaduli D."/>
            <person name="Cazenave R."/>
            <person name="Ahrendt S."/>
            <person name="Wang J."/>
            <person name="Lipzen A."/>
            <person name="Daum C."/>
            <person name="Barry K."/>
            <person name="Grigoriev I.V."/>
            <person name="Favel A."/>
            <person name="Rosso M.N."/>
            <person name="Martin F."/>
        </authorList>
    </citation>
    <scope>NUCLEOTIDE SEQUENCE [LARGE SCALE GENOMIC DNA]</scope>
    <source>
        <strain evidence="10 11">CIRM-BRFM 2984</strain>
    </source>
</reference>
<keyword evidence="5" id="KW-0479">Metal-binding</keyword>
<keyword evidence="3 8" id="KW-0575">Peroxidase</keyword>
<feature type="signal peptide" evidence="8">
    <location>
        <begin position="1"/>
        <end position="18"/>
    </location>
</feature>
<dbReference type="GO" id="GO:0042744">
    <property type="term" value="P:hydrogen peroxide catabolic process"/>
    <property type="evidence" value="ECO:0007669"/>
    <property type="project" value="TreeGrafter"/>
</dbReference>
<dbReference type="PANTHER" id="PTHR31356:SF53">
    <property type="entry name" value="HEME PEROXIDASE"/>
    <property type="match status" value="1"/>
</dbReference>
<evidence type="ECO:0000256" key="5">
    <source>
        <dbReference type="ARBA" id="ARBA00022723"/>
    </source>
</evidence>
<dbReference type="GO" id="GO:0034599">
    <property type="term" value="P:cellular response to oxidative stress"/>
    <property type="evidence" value="ECO:0007669"/>
    <property type="project" value="InterPro"/>
</dbReference>
<gene>
    <name evidence="10" type="ORF">R3P38DRAFT_2930394</name>
</gene>
<dbReference type="InterPro" id="IPR044831">
    <property type="entry name" value="Ccp1-like"/>
</dbReference>
<dbReference type="PRINTS" id="PR00458">
    <property type="entry name" value="PEROXIDASE"/>
</dbReference>
<dbReference type="PRINTS" id="PR00459">
    <property type="entry name" value="ASPEROXIDASE"/>
</dbReference>
<keyword evidence="6 8" id="KW-0560">Oxidoreductase</keyword>
<organism evidence="10 11">
    <name type="scientific">Favolaschia claudopus</name>
    <dbReference type="NCBI Taxonomy" id="2862362"/>
    <lineage>
        <taxon>Eukaryota</taxon>
        <taxon>Fungi</taxon>
        <taxon>Dikarya</taxon>
        <taxon>Basidiomycota</taxon>
        <taxon>Agaricomycotina</taxon>
        <taxon>Agaricomycetes</taxon>
        <taxon>Agaricomycetidae</taxon>
        <taxon>Agaricales</taxon>
        <taxon>Marasmiineae</taxon>
        <taxon>Mycenaceae</taxon>
        <taxon>Favolaschia</taxon>
    </lineage>
</organism>
<evidence type="ECO:0000256" key="6">
    <source>
        <dbReference type="ARBA" id="ARBA00023002"/>
    </source>
</evidence>
<dbReference type="EMBL" id="JAWWNJ010000025">
    <property type="protein sequence ID" value="KAK7030765.1"/>
    <property type="molecule type" value="Genomic_DNA"/>
</dbReference>
<keyword evidence="8" id="KW-0732">Signal</keyword>
<dbReference type="SUPFAM" id="SSF48113">
    <property type="entry name" value="Heme-dependent peroxidases"/>
    <property type="match status" value="1"/>
</dbReference>
<dbReference type="AlphaFoldDB" id="A0AAW0BVI3"/>
<evidence type="ECO:0000313" key="11">
    <source>
        <dbReference type="Proteomes" id="UP001362999"/>
    </source>
</evidence>
<comment type="similarity">
    <text evidence="2">Belongs to the peroxidase family. Cytochrome c peroxidase subfamily.</text>
</comment>
<evidence type="ECO:0000256" key="3">
    <source>
        <dbReference type="ARBA" id="ARBA00022559"/>
    </source>
</evidence>
<dbReference type="PANTHER" id="PTHR31356">
    <property type="entry name" value="THYLAKOID LUMENAL 29 KDA PROTEIN, CHLOROPLASTIC-RELATED"/>
    <property type="match status" value="1"/>
</dbReference>
<dbReference type="Pfam" id="PF00141">
    <property type="entry name" value="peroxidase"/>
    <property type="match status" value="1"/>
</dbReference>
<dbReference type="GO" id="GO:0020037">
    <property type="term" value="F:heme binding"/>
    <property type="evidence" value="ECO:0007669"/>
    <property type="project" value="UniProtKB-UniRule"/>
</dbReference>
<comment type="caution">
    <text evidence="10">The sequence shown here is derived from an EMBL/GenBank/DDBJ whole genome shotgun (WGS) entry which is preliminary data.</text>
</comment>
<dbReference type="InterPro" id="IPR002016">
    <property type="entry name" value="Haem_peroxidase"/>
</dbReference>
<sequence length="535" mass="57763">MAKHHLPLLFSFFASTYAYTWPSPQLDALEGARWEQPLHFFLRPCNAFDFDPNGAAAGRASGRSNAADWIRTAYHDMATFNKNDKTGGLDGSIRFAEEQARAENIGDGFANTLSKIVPFSNRYVSVADIIALGAVIAFETCGGPEITFRGGRVDATEPNTAGVPKPDQELDSHIASFEKQGFTKEEMIGLVACGHSFGGVQHASFPDIVPELNDPENTQSSAHFDTTPVNFDNKIATEYMSGTTLNPLVVGHNDTTNSDKRIFGSDGNVTMRGFADSPEAFASTCATLIARMIDTVPAGVKLTEVFTPLPVKPTSLDLILVGDKIQFSGQVRIWNATRNTSPQVRLLWADHTGSKTNNATLPFNNAGDSSNERNSWVVFKFGTNSPFQFITLDAAAGITNMRFAVNDKIEDQGGLGFPVLDDIFFSSTSCYTGDHENPSGGRFDIAVRNGANPTRVYLEKEIRDATGRTTIQEIDVSPPTTSSPSGSPAFSIWSYNPGNDTSDLSAVFTIGAEVNGVKATRSSIQRAVTQFTACA</sequence>
<name>A0AAW0BVI3_9AGAR</name>
<accession>A0AAW0BVI3</accession>
<dbReference type="GO" id="GO:0004601">
    <property type="term" value="F:peroxidase activity"/>
    <property type="evidence" value="ECO:0007669"/>
    <property type="project" value="UniProtKB-KW"/>
</dbReference>
<dbReference type="InterPro" id="IPR002207">
    <property type="entry name" value="Peroxidase_I"/>
</dbReference>
<evidence type="ECO:0000259" key="9">
    <source>
        <dbReference type="PROSITE" id="PS50873"/>
    </source>
</evidence>
<comment type="function">
    <text evidence="1">Destroys radicals which are normally produced within the cells and which are toxic to biological systems.</text>
</comment>
<evidence type="ECO:0000256" key="7">
    <source>
        <dbReference type="ARBA" id="ARBA00023004"/>
    </source>
</evidence>
<protein>
    <recommendedName>
        <fullName evidence="8">Peroxidase</fullName>
        <ecNumber evidence="8">1.11.1.-</ecNumber>
    </recommendedName>
</protein>
<feature type="chain" id="PRO_5043113928" description="Peroxidase" evidence="8">
    <location>
        <begin position="19"/>
        <end position="535"/>
    </location>
</feature>
<evidence type="ECO:0000256" key="2">
    <source>
        <dbReference type="ARBA" id="ARBA00005997"/>
    </source>
</evidence>
<dbReference type="GO" id="GO:0046872">
    <property type="term" value="F:metal ion binding"/>
    <property type="evidence" value="ECO:0007669"/>
    <property type="project" value="UniProtKB-UniRule"/>
</dbReference>
<proteinExistence type="inferred from homology"/>
<dbReference type="InterPro" id="IPR010255">
    <property type="entry name" value="Haem_peroxidase_sf"/>
</dbReference>
<dbReference type="PROSITE" id="PS50873">
    <property type="entry name" value="PEROXIDASE_4"/>
    <property type="match status" value="1"/>
</dbReference>
<evidence type="ECO:0000256" key="8">
    <source>
        <dbReference type="RuleBase" id="RU363051"/>
    </source>
</evidence>
<feature type="domain" description="Plant heme peroxidase family profile" evidence="9">
    <location>
        <begin position="38"/>
        <end position="339"/>
    </location>
</feature>
<keyword evidence="4" id="KW-0349">Heme</keyword>